<reference evidence="8" key="1">
    <citation type="submission" date="2022-01" db="EMBL/GenBank/DDBJ databases">
        <authorList>
            <person name="King R."/>
        </authorList>
    </citation>
    <scope>NUCLEOTIDE SEQUENCE</scope>
</reference>
<proteinExistence type="predicted"/>
<dbReference type="InterPro" id="IPR008962">
    <property type="entry name" value="PapD-like_sf"/>
</dbReference>
<dbReference type="Proteomes" id="UP001153712">
    <property type="component" value="Chromosome 9"/>
</dbReference>
<feature type="region of interest" description="Disordered" evidence="6">
    <location>
        <begin position="1191"/>
        <end position="1231"/>
    </location>
</feature>
<accession>A0A9P0DXD3</accession>
<feature type="domain" description="HYDIN/VesB/CFA65-like Ig-like" evidence="7">
    <location>
        <begin position="4326"/>
        <end position="4416"/>
    </location>
</feature>
<dbReference type="SUPFAM" id="SSF49354">
    <property type="entry name" value="PapD-like"/>
    <property type="match status" value="1"/>
</dbReference>
<keyword evidence="4" id="KW-0969">Cilium</keyword>
<keyword evidence="3" id="KW-0963">Cytoplasm</keyword>
<gene>
    <name evidence="8" type="ORF">PHYEVI_LOCUS11606</name>
</gene>
<keyword evidence="5" id="KW-0966">Cell projection</keyword>
<feature type="region of interest" description="Disordered" evidence="6">
    <location>
        <begin position="2245"/>
        <end position="2274"/>
    </location>
</feature>
<dbReference type="EMBL" id="OU900102">
    <property type="protein sequence ID" value="CAH1188542.1"/>
    <property type="molecule type" value="Genomic_DNA"/>
</dbReference>
<feature type="region of interest" description="Disordered" evidence="6">
    <location>
        <begin position="2958"/>
        <end position="2981"/>
    </location>
</feature>
<keyword evidence="9" id="KW-1185">Reference proteome</keyword>
<evidence type="ECO:0000256" key="4">
    <source>
        <dbReference type="ARBA" id="ARBA00023069"/>
    </source>
</evidence>
<feature type="compositionally biased region" description="Basic and acidic residues" evidence="6">
    <location>
        <begin position="2958"/>
        <end position="2978"/>
    </location>
</feature>
<dbReference type="InterPro" id="IPR013783">
    <property type="entry name" value="Ig-like_fold"/>
</dbReference>
<evidence type="ECO:0000256" key="3">
    <source>
        <dbReference type="ARBA" id="ARBA00022490"/>
    </source>
</evidence>
<evidence type="ECO:0000256" key="6">
    <source>
        <dbReference type="SAM" id="MobiDB-lite"/>
    </source>
</evidence>
<dbReference type="GO" id="GO:0003341">
    <property type="term" value="P:cilium movement"/>
    <property type="evidence" value="ECO:0007669"/>
    <property type="project" value="TreeGrafter"/>
</dbReference>
<evidence type="ECO:0000313" key="8">
    <source>
        <dbReference type="EMBL" id="CAH1188542.1"/>
    </source>
</evidence>
<dbReference type="InterPro" id="IPR053879">
    <property type="entry name" value="HYDIN_VesB_CFA65-like_Ig"/>
</dbReference>
<dbReference type="GO" id="GO:0005930">
    <property type="term" value="C:axoneme"/>
    <property type="evidence" value="ECO:0007669"/>
    <property type="project" value="TreeGrafter"/>
</dbReference>
<evidence type="ECO:0000256" key="1">
    <source>
        <dbReference type="ARBA" id="ARBA00004138"/>
    </source>
</evidence>
<dbReference type="PANTHER" id="PTHR23053">
    <property type="entry name" value="DLEC1 DELETED IN LUNG AND ESOPHAGEAL CANCER 1"/>
    <property type="match status" value="1"/>
</dbReference>
<organism evidence="8 9">
    <name type="scientific">Phyllotreta striolata</name>
    <name type="common">Striped flea beetle</name>
    <name type="synonym">Crioceris striolata</name>
    <dbReference type="NCBI Taxonomy" id="444603"/>
    <lineage>
        <taxon>Eukaryota</taxon>
        <taxon>Metazoa</taxon>
        <taxon>Ecdysozoa</taxon>
        <taxon>Arthropoda</taxon>
        <taxon>Hexapoda</taxon>
        <taxon>Insecta</taxon>
        <taxon>Pterygota</taxon>
        <taxon>Neoptera</taxon>
        <taxon>Endopterygota</taxon>
        <taxon>Coleoptera</taxon>
        <taxon>Polyphaga</taxon>
        <taxon>Cucujiformia</taxon>
        <taxon>Chrysomeloidea</taxon>
        <taxon>Chrysomelidae</taxon>
        <taxon>Galerucinae</taxon>
        <taxon>Alticini</taxon>
        <taxon>Phyllotreta</taxon>
    </lineage>
</organism>
<dbReference type="Pfam" id="PF14874">
    <property type="entry name" value="PapD-like"/>
    <property type="match status" value="1"/>
</dbReference>
<dbReference type="Gene3D" id="2.60.40.10">
    <property type="entry name" value="Immunoglobulins"/>
    <property type="match status" value="18"/>
</dbReference>
<dbReference type="GO" id="GO:1904158">
    <property type="term" value="P:axonemal central apparatus assembly"/>
    <property type="evidence" value="ECO:0007669"/>
    <property type="project" value="TreeGrafter"/>
</dbReference>
<evidence type="ECO:0000256" key="5">
    <source>
        <dbReference type="ARBA" id="ARBA00023273"/>
    </source>
</evidence>
<protein>
    <recommendedName>
        <fullName evidence="7">HYDIN/VesB/CFA65-like Ig-like domain-containing protein</fullName>
    </recommendedName>
</protein>
<dbReference type="InterPro" id="IPR033305">
    <property type="entry name" value="Hydin-like"/>
</dbReference>
<name>A0A9P0DXD3_PHYSR</name>
<feature type="region of interest" description="Disordered" evidence="6">
    <location>
        <begin position="3776"/>
        <end position="3797"/>
    </location>
</feature>
<sequence>MEEFCPSAVKCEIMELLPFFLDVPMYCPLPNIPPSRLLAELQMPMQKRFEQLSKPTRKRRILTELNSFMRTPDIILFQNFQPYQNYKTTLTFVNITPISKHFKLKFELKSPFFKIIPPPSDLDFTKIAPGIAYVVTIIFTPSEMRDYVTKLVCETDDESFFVSIYGLGNRPLMKIADEIKLDATAIRVTSEKSILLYNLAEQQGQICLTVSEPFVVKPTKYILEGKKVVELKVACTPVELRDCEDLIQLNCYDVVLNVPVSCEVQDADITMNCNSLNFTDVYMGLENFKAVTVENNSPFTIDFSWKLLESKAEDAERIKNMLENLNSFTEYEKLKYNRLLYYDIVNVEGHQSILDYKLCEAAASINEEFKLIYTNEAFSILPLEGKILPHQTFKFDIIFAPSENKEYTNSAYLDVTGKHERFKLDFKGTGKGPSVIFNVDQLSTGTIFMEAKYQYQIIVKNDGFIPATVEFQKTTTEFGGEIKCSPRTQYLSKTDDCKPFVITFSSCVQGPFIERVYFQIKECEELIYFVLLGNVVCPLLEIDSDKLDFGQVAFATEVTKSLVLKNNSQVPIGYQVKMLHLNHADMLIEGKKEMRQDFGWEPTGGVVAPYNSATIDVKLFTTVIGVVNETLRISMYGTDAFKIDVPCSYECLIPMITCEPDLVYIKICFLNYEYRRTLTFKNEANYPGTLNYTPEEEPKNMQIRLSTTELVVPPQGQANIDLVIATDVLGFHEFPLMFTLFGMVKPTTYCNLTCNGYGPVVSYLPDVIHFGQVQLLTTAVKQMSLVNDSPIPAKVYLTSSSSSEIRLAVDELSLLPESEVKIDVVCYLTEDGKIDCQLFVDVENGENIVIKVTAEGIGYPIKCTPKLEPVYDLGSQLTYLTNRLPITISNLGRKYYRIYWSRRCFIKSLKELTAELEETQLSETFWFEPHYIELEANVTEMIDICARSKTARYHEEMFYMYGTFDTGFKSNPTQTVLPIMQMMLKVKFIIPVISFSSEHLKFVEMHVPNVDDPSCYPDDVETTFKSIITREVIIRNEVEIPLTLTMRTSENFYIKLYTEEYEDTFEYTLDVGREIGVTVEFQPQIYSKRYVKLLGKLIVNIPEYPKTESIYLTGEICYPTVQFLPQEVDFGCLELDSYSVKSIILQNTTFLPVKFTLELLMDSFHIEELQLTQESAVPEVLTIDNASIESFSVTHGPAPDPPARSSANKDDERDQEELEPPEADLEDVEGEDDVTVYDVEGREDTERTKDELIENVTTYMEETEQFTTRSEMTAKSENLNSMKMTYSSRMLFATPEPVPQISEKQVKDATVNLINTLLYNTYEEPYSTELTTPDFWREMQRKESKRTHMLRNILTIEPWEGYLKPYEYCLVNIYFSPPPNTIIQCSAVCKIEGGEQERVYFKGSCSYIYFRFDKSFIDVGRKLFCEIFETSITLTNTGFSNFPVMARCDDEEIFNDKKIKAKWLNVSPKSYFLEVGKSVTFNIKYFPGMSGAFEEDIIFDVSYMDPIRIPMRGYGVCSQITINLPRLPLRRRYLKLGYRGIANVDEKYLIADLPPKSTRDVMMSVSTKLSLISRNIDRYAECRFDAKFTRLKEEDWEVIFRDDPIPSKKDLELAVEHTILNEHLCNNYDELKKHSIFRRCRVIPDFKVPPYKLDFGKVVIDTSMVFSLRITNISPEPTYVKVVKSSYSTLYALDMVIDYKPTMLGYGESFPMHVIFKPSSKRVTDEKCVQETLDLEVSHGAIVPILISATICFPRVAFKHKSIDFGMVKIGNALRKTVIIENLGSLSCNWDTDIRSLNDMKPLYYTIPNKGELPAFQQGVMNIYFMPEKRGFYVAEVIVNLQGSSKQVKMKLCGDGVQPTLVFKDSNVKFDPCTPYASDTIPLYIQNVSTFPIEFCFSDFEHSYSEEKLLIGLFLNYYNLKTVLIPERRLGAGIPEIFVLTYEMLEADLKDLYKNLCGTENPLVGVTKHEIIELINRYINSIIERTILRNRTDNTTDMYQVDNKRIEGLAIIDPVVSADGLSSRKGIVIVFHGAPTTDYLRIAFRSAKFLSLKTTSVDALIMEQLVNNDSKFAEIVNFCIDEALKDFPDTISIEEFDDNYDILYKKLDVLLNMRHQLPKRKAKDEALSKIDLPREVFNDPTKKKKTETFLDLNITIFADMLKYHFEKNPWPLMVIETLDSIFIKQPLITLECLLHGIGNMKYVQIVTITLSLEEYVAQMAKIAPEPDEEELAEITPLPVEIKIKKTPKGGSKKTTDRQDTASRKSDALSDESDHAEAKLAMKAGQIMRDLSPEFVQKFRNFDQFVLDLTQVCEVWDRTRCVLTEQSDDQGISKVSKKRTNTTLLSFTEVSLATDVSQVGVPIMIIRNIFGESEEEDLLTGPISRAIFNDEKFESAFDSIKNANREEIQESTFMYSVIKKKNSYQKNLSNVFKIVNAPSPADHNVDEDSLAAYPGVSSVSLARPLMAASVGSIKFKKKKLKGTSQIKPLHSFKDEEDVFTSRTVIGPGDIHKYEITFNPQYLGTFSHKYRLEIIGYSHNNFIKCLGNGQLPCLDYTPEVMFSKCVDGIVDKEIDDSYVYIKEMQLLHFGTIIVATPRTPPYVTRITLKNISQIPCYTVVELEEDSPFQINSNNFTVSSVDQVILELSLQGSQVGIVESELYISIENNPMIYRLKLFAEVVKMDFNITPKFLNFDQVPLDLSSKQHIRLVNSTPVNLKWRFVRMDWATRIYKINKLRGETKLFSSDRIEIEYKPTREEMYQPRAIEIQVFDPLCCEEIPFLVEYITLQCKAVEFLVSYTEHIDLGEVKGKKEYKLPLKVTNTGITNVQIMLEKISKTVKQFSNKVKHLFQYNMNSEILLPNKSSSIIIKFSPTEEIDFEKVPVFLCKILDPNKPQCVVKKFQLQYSGTVVLSRFTICPINNIHFGSLEVWNKRTQILQLKNVGRAVFSYNISYISKHGEETPTSQRKDVVKKPKNLKEPTKSNLNKDSLDIPGYTLHPYRGDVDTGQSVEITLAFQPTYLGVFKESVLLTVSEPAKEHVDGKEIDLYGEASEPWVDFTTYSKMFKEHHIVQNLEDYVVPVDIGSHTFLVVSQKTFYFGHVCVKHECQAKIYLQNVGQLIAVVVCKIRNSDNFTVSPTQFTIDPYLTQFITVTFKPDIISSFEGVLEISSNAATDNTFELALRGQSCVPQIKLEGLPAPHGNENSYKVYLRPTYVNQIETKKVRIVNIGVIKCQVIVDVTDNNNSIFRIVHSDEEPDFAKIDEWVASSIKVNIRPSEATNVYIVFKADNEVTKHTYVNLYTIDNPFETYKISVFGQCYGGDIFIGTLEAFKPASFEKNSLEKKSVSYILDLGVSPLKLVQKKRFTISNYSPDHTYRFEFSHDIGSLKLIPKVGHLKPFTTKEILAVNMSNAPISVKDTIQFQYIPITYMNEEPLKLSWDERQQLMSWLETGLGVFDDAYVQVYFKNCVETATDAFIASENCKRDEVVERLKLSIEREEPDVIYTAESCDVIDIVVSFTTDYAVYECNCRNFYFPDTFIRDKNHVTIKVRNSGNVPLMIIWNVVLHSVRTSTSPVEPEHKDQEDDVISTVPSLESCVSRPPETLDVHARVFAVSPAKALIDVDGTGRFRATFEPRVAGDYVVRLTADVESLHPELAELDVMATAKSLEPDYYFEIDDSDYLERRTINRCLKVSDSNLKILEIHAVGVGITTVKGFFVFNTGRQQLSFKLDPIERDTLSYISCKTRSGVLRKQKKMELVFAFTSQELGTFEEEYAFRTDRRTEGGQEAAGDEDEGGGGGGGGGIVVVSEEPAEYLETRFLIVGICRNPRVYFTRAHIYLAPTLLRIPTQETLHLCNHENEELGFKILKPSLYSYDHLQKLKIVPIAGYIPANAEVTLQLIYNAETVGESTFSIQCVIDRMTTPLTLNISSNCLEVESKIQYIDPTGEEVTLDPNNDNIIDIGKIGIKNKYVINFIFTNTGKSGFFYKWSYKMEHMEHLMNITPKKDKEFISAGVSVKRELVFQTFKKYKLVNFPMKIEIPYGPVYNLKFFVVADFPSCKLSFTNYNFGNCLIQPFFTKYYSVELTVKNFEPNPVKLDNFFEENEHLTVDFTTAIIQPQDTITIQVYFHPRKEGHYDFLIPFSLNCTKRPIKITGCGVAINLQLMNPADKFIDLGEVILGEMRSYSLFVVNRSSTQLDAKLFISDDLTTSKKEYEKLKPEITVPDVPEVVKSKKEVKKEASKMEKEKTKSVLKYPSVVRLISDVETEPRGPYFFINPKESVRMEINKKYQFTIEFRPTERLDNFSQKVYYQIQQMTAPLCSVKGKCLIREYSLDKEILNFSNVLIGATRLKYVLLRNTGDLPIKFKWKHEQLEYFKVHPVEGYVKPKTDVKIDFSFKVDKVLFQLTKKCICLINNKDPLELTLVSNSVSQPPPISTITFSCPVRQKLIQNVDIQNKTTTLWHLNPMITNKNFILPSEVVVDPESVSAIPVIYYPKTSGDDEAILILPLPDEEIVYSFIGKPLPPLPEKRIYLDVRCKQNYCQILPVYNWTDFKMCFKVENVLKSVVTKKTLYKTFGLDIVDLLPGEVKDYKWNIYTINEENLEFHVIFKDMQTEEYMFYEIVVRVMPSDPMEVVQLTTCVRNPIKTEIVLHNPINLPVLFHITTACPDLHFKNTISMEPYTKQSLAVTFCPVRAGVFTTSIDARCEELGSFSYEFDLTANQPEIEKWLKFVVELGGREYVTSDIKNAFNTTMEVHFKCDHPEFWVEKYSKFIAPGETGSFTVMFEPSSIGVLESVLTVNSTISGPYLYKLYGECIHPTPKGPFMITMDGYAQVPFFNPFNETMTFSYSLDTKTFELKTFTEEIKPKKSTKIIVTYPEYLKKTVDNPAPACVQTGRLLVTCGDVKWPFYIQTEC</sequence>
<dbReference type="Pfam" id="PF22544">
    <property type="entry name" value="HYDIN_VesB_CFA65-like_Ig"/>
    <property type="match status" value="2"/>
</dbReference>
<feature type="domain" description="HYDIN/VesB/CFA65-like Ig-like" evidence="7">
    <location>
        <begin position="3088"/>
        <end position="3181"/>
    </location>
</feature>
<comment type="subcellular location">
    <subcellularLocation>
        <location evidence="1">Cell projection</location>
        <location evidence="1">Cilium</location>
    </subcellularLocation>
    <subcellularLocation>
        <location evidence="2">Cytoplasm</location>
    </subcellularLocation>
</comment>
<feature type="compositionally biased region" description="Acidic residues" evidence="6">
    <location>
        <begin position="1213"/>
        <end position="1231"/>
    </location>
</feature>
<dbReference type="OrthoDB" id="442692at2759"/>
<evidence type="ECO:0000256" key="2">
    <source>
        <dbReference type="ARBA" id="ARBA00004496"/>
    </source>
</evidence>
<dbReference type="PANTHER" id="PTHR23053:SF0">
    <property type="entry name" value="HYDROCEPHALUS-INDUCING PROTEIN HOMOLOG"/>
    <property type="match status" value="1"/>
</dbReference>
<evidence type="ECO:0000259" key="7">
    <source>
        <dbReference type="Pfam" id="PF22544"/>
    </source>
</evidence>
<feature type="compositionally biased region" description="Basic and acidic residues" evidence="6">
    <location>
        <begin position="2253"/>
        <end position="2274"/>
    </location>
</feature>
<evidence type="ECO:0000313" key="9">
    <source>
        <dbReference type="Proteomes" id="UP001153712"/>
    </source>
</evidence>